<sequence>MKIAVIAANGKIGQLITNEAVDNHFDVTAIVRNENHTHAPNVLKKDLFDLTAEDLQPFDVVIDAAGFWAPEDLIKHETSLVHLTTILKDTAVRLIIVGGAGSLYLDETRQQRLMDLSVFPESYKPLAQSMANGLDFLRTVHDVEWLYVSPADDFQAFGVKTGNFELAGDILTTNEKGQSFISYPDYALGIIELIKSPPSTQQRVSLYTK</sequence>
<evidence type="ECO:0000259" key="1">
    <source>
        <dbReference type="Pfam" id="PF13460"/>
    </source>
</evidence>
<dbReference type="RefSeq" id="WP_136953642.1">
    <property type="nucleotide sequence ID" value="NZ_CP039712.1"/>
</dbReference>
<dbReference type="InterPro" id="IPR036291">
    <property type="entry name" value="NAD(P)-bd_dom_sf"/>
</dbReference>
<evidence type="ECO:0000313" key="2">
    <source>
        <dbReference type="EMBL" id="QCI86820.1"/>
    </source>
</evidence>
<protein>
    <submittedName>
        <fullName evidence="2">NAD(P)-dependent oxidoreductase</fullName>
    </submittedName>
</protein>
<dbReference type="PANTHER" id="PTHR43355:SF2">
    <property type="entry name" value="FLAVIN REDUCTASE (NADPH)"/>
    <property type="match status" value="1"/>
</dbReference>
<feature type="domain" description="NAD(P)-binding" evidence="1">
    <location>
        <begin position="8"/>
        <end position="151"/>
    </location>
</feature>
<name>A0A4D7CY38_9ENTE</name>
<proteinExistence type="predicted"/>
<dbReference type="InterPro" id="IPR051606">
    <property type="entry name" value="Polyketide_Oxido-like"/>
</dbReference>
<reference evidence="2 3" key="1">
    <citation type="submission" date="2019-04" db="EMBL/GenBank/DDBJ databases">
        <title>Vagococcus sp. nov., isolated from faeces of yaks (Bos grunniens).</title>
        <authorList>
            <person name="Ge Y."/>
        </authorList>
    </citation>
    <scope>NUCLEOTIDE SEQUENCE [LARGE SCALE GENOMIC DNA]</scope>
    <source>
        <strain evidence="2 3">MN-17</strain>
    </source>
</reference>
<dbReference type="PANTHER" id="PTHR43355">
    <property type="entry name" value="FLAVIN REDUCTASE (NADPH)"/>
    <property type="match status" value="1"/>
</dbReference>
<accession>A0A4D7CY38</accession>
<dbReference type="OrthoDB" id="9785372at2"/>
<dbReference type="Pfam" id="PF13460">
    <property type="entry name" value="NAD_binding_10"/>
    <property type="match status" value="1"/>
</dbReference>
<dbReference type="Proteomes" id="UP000298615">
    <property type="component" value="Chromosome"/>
</dbReference>
<dbReference type="KEGG" id="vao:FA707_07515"/>
<dbReference type="AlphaFoldDB" id="A0A4D7CY38"/>
<dbReference type="GO" id="GO:0016646">
    <property type="term" value="F:oxidoreductase activity, acting on the CH-NH group of donors, NAD or NADP as acceptor"/>
    <property type="evidence" value="ECO:0007669"/>
    <property type="project" value="TreeGrafter"/>
</dbReference>
<keyword evidence="3" id="KW-1185">Reference proteome</keyword>
<dbReference type="SUPFAM" id="SSF51735">
    <property type="entry name" value="NAD(P)-binding Rossmann-fold domains"/>
    <property type="match status" value="1"/>
</dbReference>
<dbReference type="EMBL" id="CP039712">
    <property type="protein sequence ID" value="QCI86820.1"/>
    <property type="molecule type" value="Genomic_DNA"/>
</dbReference>
<evidence type="ECO:0000313" key="3">
    <source>
        <dbReference type="Proteomes" id="UP000298615"/>
    </source>
</evidence>
<organism evidence="2 3">
    <name type="scientific">Vagococcus zengguangii</name>
    <dbReference type="NCBI Taxonomy" id="2571750"/>
    <lineage>
        <taxon>Bacteria</taxon>
        <taxon>Bacillati</taxon>
        <taxon>Bacillota</taxon>
        <taxon>Bacilli</taxon>
        <taxon>Lactobacillales</taxon>
        <taxon>Enterococcaceae</taxon>
        <taxon>Vagococcus</taxon>
    </lineage>
</organism>
<gene>
    <name evidence="2" type="ORF">FA707_07515</name>
</gene>
<dbReference type="Gene3D" id="3.40.50.720">
    <property type="entry name" value="NAD(P)-binding Rossmann-like Domain"/>
    <property type="match status" value="1"/>
</dbReference>
<dbReference type="InterPro" id="IPR016040">
    <property type="entry name" value="NAD(P)-bd_dom"/>
</dbReference>